<organism evidence="4 5">
    <name type="scientific">Halobacterium bonnevillei</name>
    <dbReference type="NCBI Taxonomy" id="2692200"/>
    <lineage>
        <taxon>Archaea</taxon>
        <taxon>Methanobacteriati</taxon>
        <taxon>Methanobacteriota</taxon>
        <taxon>Stenosarchaea group</taxon>
        <taxon>Halobacteria</taxon>
        <taxon>Halobacteriales</taxon>
        <taxon>Halobacteriaceae</taxon>
        <taxon>Halobacterium</taxon>
    </lineage>
</organism>
<feature type="region of interest" description="Disordered" evidence="1">
    <location>
        <begin position="1"/>
        <end position="25"/>
    </location>
</feature>
<evidence type="ECO:0000256" key="2">
    <source>
        <dbReference type="SAM" id="Phobius"/>
    </source>
</evidence>
<dbReference type="InterPro" id="IPR011991">
    <property type="entry name" value="ArsR-like_HTH"/>
</dbReference>
<dbReference type="OrthoDB" id="11368at2157"/>
<gene>
    <name evidence="4" type="ORF">GRX66_13345</name>
</gene>
<dbReference type="Pfam" id="PF12840">
    <property type="entry name" value="HTH_20"/>
    <property type="match status" value="1"/>
</dbReference>
<dbReference type="InterPro" id="IPR036388">
    <property type="entry name" value="WH-like_DNA-bd_sf"/>
</dbReference>
<keyword evidence="5" id="KW-1185">Reference proteome</keyword>
<protein>
    <submittedName>
        <fullName evidence="4">Helix-turn-helix domain-containing protein</fullName>
    </submittedName>
</protein>
<dbReference type="EMBL" id="WUUU01000124">
    <property type="protein sequence ID" value="MXR21543.1"/>
    <property type="molecule type" value="Genomic_DNA"/>
</dbReference>
<dbReference type="InterPro" id="IPR056525">
    <property type="entry name" value="HVO_1552_C"/>
</dbReference>
<dbReference type="AlphaFoldDB" id="A0A6B0SPU2"/>
<dbReference type="InterPro" id="IPR036390">
    <property type="entry name" value="WH_DNA-bd_sf"/>
</dbReference>
<sequence length="217" mass="22552">MSGLLPSKSEADDPEGEPRVVGVDSDDADRLLSALSSGTARDLYAALHDRPATPSELAEDVETSLQNAQYHLGKLEDAELIEECDTRYSAKGREMSVYAPSDAPVVLFAGDEEESKTVQTALTSLLGVLGLLGVVSLLVQRLFGTGLQAPGSDADSAGGVVGTTSEFSGLVAENDQPAQTAVDATREGIATLPAGLLFFLGGVVVLSLVAGAWYVRQ</sequence>
<dbReference type="GO" id="GO:0003700">
    <property type="term" value="F:DNA-binding transcription factor activity"/>
    <property type="evidence" value="ECO:0007669"/>
    <property type="project" value="InterPro"/>
</dbReference>
<feature type="domain" description="HTH arsR-type" evidence="3">
    <location>
        <begin position="30"/>
        <end position="114"/>
    </location>
</feature>
<keyword evidence="2" id="KW-0812">Transmembrane</keyword>
<dbReference type="InterPro" id="IPR001845">
    <property type="entry name" value="HTH_ArsR_DNA-bd_dom"/>
</dbReference>
<dbReference type="Proteomes" id="UP000471521">
    <property type="component" value="Unassembled WGS sequence"/>
</dbReference>
<dbReference type="Gene3D" id="1.10.10.10">
    <property type="entry name" value="Winged helix-like DNA-binding domain superfamily/Winged helix DNA-binding domain"/>
    <property type="match status" value="1"/>
</dbReference>
<keyword evidence="2" id="KW-1133">Transmembrane helix</keyword>
<dbReference type="Pfam" id="PF24267">
    <property type="entry name" value="HVO_1552_C"/>
    <property type="match status" value="1"/>
</dbReference>
<accession>A0A6B0SPU2</accession>
<comment type="caution">
    <text evidence="4">The sequence shown here is derived from an EMBL/GenBank/DDBJ whole genome shotgun (WGS) entry which is preliminary data.</text>
</comment>
<dbReference type="RefSeq" id="WP_159527008.1">
    <property type="nucleotide sequence ID" value="NZ_WUUU01000124.1"/>
</dbReference>
<dbReference type="SUPFAM" id="SSF46785">
    <property type="entry name" value="Winged helix' DNA-binding domain"/>
    <property type="match status" value="1"/>
</dbReference>
<feature type="transmembrane region" description="Helical" evidence="2">
    <location>
        <begin position="196"/>
        <end position="215"/>
    </location>
</feature>
<reference evidence="4 5" key="1">
    <citation type="submission" date="2019-12" db="EMBL/GenBank/DDBJ databases">
        <title>Isolation and characterization of three novel carbon monoxide-oxidizing members of Halobacteria from salione crusts and soils.</title>
        <authorList>
            <person name="Myers M.R."/>
            <person name="King G.M."/>
        </authorList>
    </citation>
    <scope>NUCLEOTIDE SEQUENCE [LARGE SCALE GENOMIC DNA]</scope>
    <source>
        <strain evidence="4 5">PCN9</strain>
    </source>
</reference>
<dbReference type="CDD" id="cd00090">
    <property type="entry name" value="HTH_ARSR"/>
    <property type="match status" value="1"/>
</dbReference>
<keyword evidence="2" id="KW-0472">Membrane</keyword>
<evidence type="ECO:0000256" key="1">
    <source>
        <dbReference type="SAM" id="MobiDB-lite"/>
    </source>
</evidence>
<evidence type="ECO:0000313" key="4">
    <source>
        <dbReference type="EMBL" id="MXR21543.1"/>
    </source>
</evidence>
<evidence type="ECO:0000313" key="5">
    <source>
        <dbReference type="Proteomes" id="UP000471521"/>
    </source>
</evidence>
<name>A0A6B0SPU2_9EURY</name>
<evidence type="ECO:0000259" key="3">
    <source>
        <dbReference type="SMART" id="SM00418"/>
    </source>
</evidence>
<proteinExistence type="predicted"/>
<feature type="transmembrane region" description="Helical" evidence="2">
    <location>
        <begin position="122"/>
        <end position="143"/>
    </location>
</feature>
<dbReference type="SMART" id="SM00418">
    <property type="entry name" value="HTH_ARSR"/>
    <property type="match status" value="1"/>
</dbReference>